<dbReference type="NCBIfam" id="NF009508">
    <property type="entry name" value="PRK12866.1"/>
    <property type="match status" value="1"/>
</dbReference>
<dbReference type="InterPro" id="IPR005545">
    <property type="entry name" value="YCII"/>
</dbReference>
<comment type="caution">
    <text evidence="3">The sequence shown here is derived from an EMBL/GenBank/DDBJ whole genome shotgun (WGS) entry which is preliminary data.</text>
</comment>
<dbReference type="PANTHER" id="PTHR33606">
    <property type="entry name" value="PROTEIN YCII"/>
    <property type="match status" value="1"/>
</dbReference>
<organism evidence="3 4">
    <name type="scientific">Echinicola arenosa</name>
    <dbReference type="NCBI Taxonomy" id="2774144"/>
    <lineage>
        <taxon>Bacteria</taxon>
        <taxon>Pseudomonadati</taxon>
        <taxon>Bacteroidota</taxon>
        <taxon>Cytophagia</taxon>
        <taxon>Cytophagales</taxon>
        <taxon>Cyclobacteriaceae</taxon>
        <taxon>Echinicola</taxon>
    </lineage>
</organism>
<evidence type="ECO:0000256" key="1">
    <source>
        <dbReference type="ARBA" id="ARBA00007689"/>
    </source>
</evidence>
<dbReference type="Gene3D" id="3.30.70.1060">
    <property type="entry name" value="Dimeric alpha+beta barrel"/>
    <property type="match status" value="1"/>
</dbReference>
<feature type="domain" description="YCII-related" evidence="2">
    <location>
        <begin position="1"/>
        <end position="86"/>
    </location>
</feature>
<dbReference type="EMBL" id="JACYTQ010000002">
    <property type="protein sequence ID" value="MBD8488155.1"/>
    <property type="molecule type" value="Genomic_DNA"/>
</dbReference>
<name>A0ABR9AHG8_9BACT</name>
<protein>
    <recommendedName>
        <fullName evidence="2">YCII-related domain-containing protein</fullName>
    </recommendedName>
</protein>
<accession>A0ABR9AHG8</accession>
<dbReference type="RefSeq" id="WP_192009048.1">
    <property type="nucleotide sequence ID" value="NZ_JACYTQ010000002.1"/>
</dbReference>
<gene>
    <name evidence="3" type="ORF">IFO69_05290</name>
</gene>
<dbReference type="SUPFAM" id="SSF54909">
    <property type="entry name" value="Dimeric alpha+beta barrel"/>
    <property type="match status" value="1"/>
</dbReference>
<comment type="similarity">
    <text evidence="1">Belongs to the YciI family.</text>
</comment>
<proteinExistence type="inferred from homology"/>
<reference evidence="3 4" key="1">
    <citation type="submission" date="2020-09" db="EMBL/GenBank/DDBJ databases">
        <title>Echinicola sp. CAU 1574 isolated from sand of Sido Beach.</title>
        <authorList>
            <person name="Kim W."/>
        </authorList>
    </citation>
    <scope>NUCLEOTIDE SEQUENCE [LARGE SCALE GENOMIC DNA]</scope>
    <source>
        <strain evidence="3 4">CAU 1574</strain>
    </source>
</reference>
<evidence type="ECO:0000313" key="4">
    <source>
        <dbReference type="Proteomes" id="UP000647133"/>
    </source>
</evidence>
<evidence type="ECO:0000259" key="2">
    <source>
        <dbReference type="Pfam" id="PF03795"/>
    </source>
</evidence>
<dbReference type="Proteomes" id="UP000647133">
    <property type="component" value="Unassembled WGS sequence"/>
</dbReference>
<dbReference type="InterPro" id="IPR051807">
    <property type="entry name" value="Sec-metab_biosynth-assoc"/>
</dbReference>
<sequence length="92" mass="10690">MHFILTYHTVPNYTELRKPYRSEHLTYIQDFYERGLVTMAGALEDPADQAVIIFKCDNPSEIENFAKNDPYVKNGLIASWSIRPWNVVIGKQ</sequence>
<dbReference type="Pfam" id="PF03795">
    <property type="entry name" value="YCII"/>
    <property type="match status" value="1"/>
</dbReference>
<evidence type="ECO:0000313" key="3">
    <source>
        <dbReference type="EMBL" id="MBD8488155.1"/>
    </source>
</evidence>
<dbReference type="InterPro" id="IPR011008">
    <property type="entry name" value="Dimeric_a/b-barrel"/>
</dbReference>
<dbReference type="PANTHER" id="PTHR33606:SF3">
    <property type="entry name" value="PROTEIN YCII"/>
    <property type="match status" value="1"/>
</dbReference>
<keyword evidence="4" id="KW-1185">Reference proteome</keyword>